<evidence type="ECO:0000259" key="3">
    <source>
        <dbReference type="PROSITE" id="PS51186"/>
    </source>
</evidence>
<name>M9MGS4_PSEA3</name>
<feature type="domain" description="N-acetyltransferase" evidence="3">
    <location>
        <begin position="84"/>
        <end position="257"/>
    </location>
</feature>
<accession>M9MGS4</accession>
<dbReference type="Pfam" id="PF00583">
    <property type="entry name" value="Acetyltransf_1"/>
    <property type="match status" value="1"/>
</dbReference>
<dbReference type="STRING" id="1151754.M9MGS4"/>
<dbReference type="CDD" id="cd04301">
    <property type="entry name" value="NAT_SF"/>
    <property type="match status" value="1"/>
</dbReference>
<dbReference type="AlphaFoldDB" id="M9MGS4"/>
<evidence type="ECO:0000313" key="5">
    <source>
        <dbReference type="Proteomes" id="UP000011976"/>
    </source>
</evidence>
<dbReference type="GO" id="GO:0016747">
    <property type="term" value="F:acyltransferase activity, transferring groups other than amino-acyl groups"/>
    <property type="evidence" value="ECO:0007669"/>
    <property type="project" value="InterPro"/>
</dbReference>
<protein>
    <recommendedName>
        <fullName evidence="3">N-acetyltransferase domain-containing protein</fullName>
    </recommendedName>
</protein>
<evidence type="ECO:0000256" key="1">
    <source>
        <dbReference type="ARBA" id="ARBA00022679"/>
    </source>
</evidence>
<dbReference type="InterPro" id="IPR016181">
    <property type="entry name" value="Acyl_CoA_acyltransferase"/>
</dbReference>
<reference evidence="5" key="1">
    <citation type="journal article" date="2013" name="Genome Announc.">
        <title>Genome sequence of the basidiomycetous yeast Pseudozyma antarctica T-34, a producer of the glycolipid biosurfactants mannosylerythritol lipids.</title>
        <authorList>
            <person name="Morita T."/>
            <person name="Koike H."/>
            <person name="Koyama Y."/>
            <person name="Hagiwara H."/>
            <person name="Ito E."/>
            <person name="Fukuoka T."/>
            <person name="Imura T."/>
            <person name="Machida M."/>
            <person name="Kitamoto D."/>
        </authorList>
    </citation>
    <scope>NUCLEOTIDE SEQUENCE [LARGE SCALE GENOMIC DNA]</scope>
    <source>
        <strain evidence="5">T-34</strain>
    </source>
</reference>
<dbReference type="EMBL" id="DF196791">
    <property type="protein sequence ID" value="GAC77308.1"/>
    <property type="molecule type" value="Genomic_DNA"/>
</dbReference>
<dbReference type="InterPro" id="IPR050832">
    <property type="entry name" value="Bact_Acetyltransf"/>
</dbReference>
<keyword evidence="2" id="KW-0012">Acyltransferase</keyword>
<dbReference type="OrthoDB" id="9975416at2759"/>
<dbReference type="PROSITE" id="PS51186">
    <property type="entry name" value="GNAT"/>
    <property type="match status" value="1"/>
</dbReference>
<evidence type="ECO:0000313" key="4">
    <source>
        <dbReference type="EMBL" id="GAC77308.1"/>
    </source>
</evidence>
<proteinExistence type="predicted"/>
<dbReference type="PANTHER" id="PTHR43877">
    <property type="entry name" value="AMINOALKYLPHOSPHONATE N-ACETYLTRANSFERASE-RELATED-RELATED"/>
    <property type="match status" value="1"/>
</dbReference>
<dbReference type="Gene3D" id="3.40.630.30">
    <property type="match status" value="1"/>
</dbReference>
<dbReference type="SUPFAM" id="SSF55729">
    <property type="entry name" value="Acyl-CoA N-acyltransferases (Nat)"/>
    <property type="match status" value="1"/>
</dbReference>
<dbReference type="Proteomes" id="UP000011976">
    <property type="component" value="Unassembled WGS sequence"/>
</dbReference>
<sequence length="257" mass="29263">MGADGDIGFLQFLQFLHFLQILYKFLQGPHWLRLNYLCFHLRATTSTPSTFPITSYQPHQPLRAKFNNAMTVELEQTAAEPLSFSVRLGEETDAAEIAALGAKVFYESFAWSMPAQDMRDYLDTSYSASAIQLELKDAATYRFWVARDDTTNKLLGFVQLNRCSDEPCLTVKPPESIELQRIYTDTAAHSRGVGSTLMTTALEYVVAQKYRAIWLGVWEENPKAQKFYARNGFNKVGTHDFVMGSCVQTDWILERIL</sequence>
<gene>
    <name evidence="4" type="ORF">PANT_25c00079</name>
</gene>
<dbReference type="InterPro" id="IPR000182">
    <property type="entry name" value="GNAT_dom"/>
</dbReference>
<organism evidence="4 5">
    <name type="scientific">Pseudozyma antarctica (strain T-34)</name>
    <name type="common">Yeast</name>
    <name type="synonym">Candida antarctica</name>
    <dbReference type="NCBI Taxonomy" id="1151754"/>
    <lineage>
        <taxon>Eukaryota</taxon>
        <taxon>Fungi</taxon>
        <taxon>Dikarya</taxon>
        <taxon>Basidiomycota</taxon>
        <taxon>Ustilaginomycotina</taxon>
        <taxon>Ustilaginomycetes</taxon>
        <taxon>Ustilaginales</taxon>
        <taxon>Ustilaginaceae</taxon>
        <taxon>Moesziomyces</taxon>
    </lineage>
</organism>
<keyword evidence="1" id="KW-0808">Transferase</keyword>
<evidence type="ECO:0000256" key="2">
    <source>
        <dbReference type="ARBA" id="ARBA00023315"/>
    </source>
</evidence>